<organism evidence="2 3">
    <name type="scientific">Phocaeicola massiliensis B84634 = Timone 84634 = DSM 17679 = JCM 13223</name>
    <dbReference type="NCBI Taxonomy" id="1121098"/>
    <lineage>
        <taxon>Bacteria</taxon>
        <taxon>Pseudomonadati</taxon>
        <taxon>Bacteroidota</taxon>
        <taxon>Bacteroidia</taxon>
        <taxon>Bacteroidales</taxon>
        <taxon>Bacteroidaceae</taxon>
        <taxon>Phocaeicola</taxon>
    </lineage>
</organism>
<evidence type="ECO:0008006" key="4">
    <source>
        <dbReference type="Google" id="ProtNLM"/>
    </source>
</evidence>
<dbReference type="PATRIC" id="fig|1121098.3.peg.2626"/>
<dbReference type="STRING" id="1121098.HMPREF1534_02588"/>
<keyword evidence="3" id="KW-1185">Reference proteome</keyword>
<dbReference type="AlphaFoldDB" id="U6RBU6"/>
<dbReference type="EMBL" id="AQHY01000028">
    <property type="protein sequence ID" value="EOA54114.1"/>
    <property type="molecule type" value="Genomic_DNA"/>
</dbReference>
<evidence type="ECO:0000313" key="3">
    <source>
        <dbReference type="Proteomes" id="UP000017831"/>
    </source>
</evidence>
<proteinExistence type="predicted"/>
<keyword evidence="1" id="KW-0472">Membrane</keyword>
<keyword evidence="1" id="KW-0812">Transmembrane</keyword>
<dbReference type="eggNOG" id="ENOG50335ET">
    <property type="taxonomic scope" value="Bacteria"/>
</dbReference>
<name>U6RBU6_9BACT</name>
<dbReference type="RefSeq" id="WP_005941823.1">
    <property type="nucleotide sequence ID" value="NZ_KB890322.1"/>
</dbReference>
<feature type="transmembrane region" description="Helical" evidence="1">
    <location>
        <begin position="23"/>
        <end position="43"/>
    </location>
</feature>
<evidence type="ECO:0000313" key="2">
    <source>
        <dbReference type="EMBL" id="EOA54114.1"/>
    </source>
</evidence>
<comment type="caution">
    <text evidence="2">The sequence shown here is derived from an EMBL/GenBank/DDBJ whole genome shotgun (WGS) entry which is preliminary data.</text>
</comment>
<evidence type="ECO:0000256" key="1">
    <source>
        <dbReference type="SAM" id="Phobius"/>
    </source>
</evidence>
<dbReference type="Proteomes" id="UP000017831">
    <property type="component" value="Unassembled WGS sequence"/>
</dbReference>
<dbReference type="OrthoDB" id="1046776at2"/>
<feature type="transmembrane region" description="Helical" evidence="1">
    <location>
        <begin position="55"/>
        <end position="76"/>
    </location>
</feature>
<dbReference type="GeneID" id="60061501"/>
<reference evidence="2 3" key="1">
    <citation type="submission" date="2013-04" db="EMBL/GenBank/DDBJ databases">
        <title>The Genome Sequence of Bacteroides massiliensis DSM 17679.</title>
        <authorList>
            <consortium name="The Broad Institute Genomics Platform"/>
            <person name="Earl A."/>
            <person name="Ward D."/>
            <person name="Feldgarden M."/>
            <person name="Gevers D."/>
            <person name="Martens E."/>
            <person name="Fenner L."/>
            <person name="Roux V."/>
            <person name="Mallet M.N."/>
            <person name="Raoult D."/>
            <person name="Walker B."/>
            <person name="Young S."/>
            <person name="Zeng Q."/>
            <person name="Gargeya S."/>
            <person name="Fitzgerald M."/>
            <person name="Haas B."/>
            <person name="Abouelleil A."/>
            <person name="Allen A.W."/>
            <person name="Alvarado L."/>
            <person name="Arachchi H.M."/>
            <person name="Berlin A.M."/>
            <person name="Chapman S.B."/>
            <person name="Gainer-Dewar J."/>
            <person name="Goldberg J."/>
            <person name="Griggs A."/>
            <person name="Gujja S."/>
            <person name="Hansen M."/>
            <person name="Howarth C."/>
            <person name="Imamovic A."/>
            <person name="Ireland A."/>
            <person name="Larimer J."/>
            <person name="McCowan C."/>
            <person name="Murphy C."/>
            <person name="Pearson M."/>
            <person name="Poon T.W."/>
            <person name="Priest M."/>
            <person name="Roberts A."/>
            <person name="Saif S."/>
            <person name="Shea T."/>
            <person name="Sisk P."/>
            <person name="Sykes S."/>
            <person name="Wortman J."/>
            <person name="Nusbaum C."/>
            <person name="Birren B."/>
        </authorList>
    </citation>
    <scope>NUCLEOTIDE SEQUENCE [LARGE SCALE GENOMIC DNA]</scope>
    <source>
        <strain evidence="3">B84634 / Timone 84634 / DSM 17679 / JCM 13223</strain>
    </source>
</reference>
<accession>U6RBU6</accession>
<sequence length="179" mass="19955">MNNAVSADVTLFSRVHPDIVKRISVSSVIVSALLAIGGIGAFVTSLRMGDATSTMSMVFMTVGTILILTALFRLFWRSKEWVYTPTGSVTKEGSCFFDVCDLHVLTARLDKKTFGKDSDVQVKSNGNVRMDYLISHDKRFAAVQLFRFIPYTYEAASSVYYLTGQDALDFTRCLETNKF</sequence>
<dbReference type="HOGENOM" id="CLU_128608_0_0_10"/>
<protein>
    <recommendedName>
        <fullName evidence="4">Transmembrane protein</fullName>
    </recommendedName>
</protein>
<keyword evidence="1" id="KW-1133">Transmembrane helix</keyword>
<gene>
    <name evidence="2" type="ORF">HMPREF1534_02588</name>
</gene>